<keyword evidence="8" id="KW-1185">Reference proteome</keyword>
<reference evidence="7 8" key="1">
    <citation type="submission" date="2014-05" db="EMBL/GenBank/DDBJ databases">
        <title>Draft Genome Sequence of Kitasatospora cheerisanensis KCTC 2395.</title>
        <authorList>
            <person name="Nam D.H."/>
        </authorList>
    </citation>
    <scope>NUCLEOTIDE SEQUENCE [LARGE SCALE GENOMIC DNA]</scope>
    <source>
        <strain evidence="7 8">KCTC 2395</strain>
    </source>
</reference>
<dbReference type="SMART" id="SM00479">
    <property type="entry name" value="EXOIII"/>
    <property type="match status" value="1"/>
</dbReference>
<dbReference type="InterPro" id="IPR036397">
    <property type="entry name" value="RNaseH_sf"/>
</dbReference>
<evidence type="ECO:0000256" key="5">
    <source>
        <dbReference type="ARBA" id="ARBA00029433"/>
    </source>
</evidence>
<dbReference type="InterPro" id="IPR012337">
    <property type="entry name" value="RNaseH-like_sf"/>
</dbReference>
<accession>A0A066Z7D0</accession>
<dbReference type="PANTHER" id="PTHR30231:SF4">
    <property type="entry name" value="PROTEIN NEN2"/>
    <property type="match status" value="1"/>
</dbReference>
<keyword evidence="3" id="KW-0269">Exonuclease</keyword>
<dbReference type="GO" id="GO:0012505">
    <property type="term" value="C:endomembrane system"/>
    <property type="evidence" value="ECO:0007669"/>
    <property type="project" value="UniProtKB-SubCell"/>
</dbReference>
<evidence type="ECO:0000256" key="3">
    <source>
        <dbReference type="ARBA" id="ARBA00022839"/>
    </source>
</evidence>
<dbReference type="GO" id="GO:0003676">
    <property type="term" value="F:nucleic acid binding"/>
    <property type="evidence" value="ECO:0007669"/>
    <property type="project" value="InterPro"/>
</dbReference>
<dbReference type="EMBL" id="JNBY01000073">
    <property type="protein sequence ID" value="KDN86216.1"/>
    <property type="molecule type" value="Genomic_DNA"/>
</dbReference>
<evidence type="ECO:0000259" key="6">
    <source>
        <dbReference type="SMART" id="SM00479"/>
    </source>
</evidence>
<dbReference type="InterPro" id="IPR000633">
    <property type="entry name" value="Vinculin_CS"/>
</dbReference>
<dbReference type="PROSITE" id="PS00664">
    <property type="entry name" value="VINCULIN_2"/>
    <property type="match status" value="1"/>
</dbReference>
<dbReference type="RefSeq" id="WP_035861338.1">
    <property type="nucleotide sequence ID" value="NZ_KK853997.1"/>
</dbReference>
<feature type="domain" description="Exonuclease" evidence="6">
    <location>
        <begin position="7"/>
        <end position="187"/>
    </location>
</feature>
<dbReference type="GO" id="GO:0005829">
    <property type="term" value="C:cytosol"/>
    <property type="evidence" value="ECO:0007669"/>
    <property type="project" value="TreeGrafter"/>
</dbReference>
<comment type="caution">
    <text evidence="7">The sequence shown here is derived from an EMBL/GenBank/DDBJ whole genome shotgun (WGS) entry which is preliminary data.</text>
</comment>
<dbReference type="OrthoDB" id="9791657at2"/>
<dbReference type="GO" id="GO:0008408">
    <property type="term" value="F:3'-5' exonuclease activity"/>
    <property type="evidence" value="ECO:0007669"/>
    <property type="project" value="TreeGrafter"/>
</dbReference>
<sequence length="235" mass="25728">MTWWKGQLTGFDLETTGTDPEESRIVTAAVVDTLGGRVEAATNWLIDPGVPIPAEATAIHGITDAEARSNGRPAAEAIEEIARALHQRLAAGRPVVAFNAPYDLSLLDAELRRHGRPTLADRLGGPVTPVVDAMVVDRALDKYRKGSRTLQRVCEVYGVELHDAHEAGSDALAAVRVAVALGHRYPDQAGDLPLDELHRRQIDWYRTWATDLQAWLRRKDPAATVDPRWPLKAAS</sequence>
<dbReference type="GO" id="GO:0015629">
    <property type="term" value="C:actin cytoskeleton"/>
    <property type="evidence" value="ECO:0007669"/>
    <property type="project" value="InterPro"/>
</dbReference>
<evidence type="ECO:0000313" key="7">
    <source>
        <dbReference type="EMBL" id="KDN86216.1"/>
    </source>
</evidence>
<comment type="subcellular location">
    <subcellularLocation>
        <location evidence="5">Endomembrane system</location>
        <topology evidence="5">Peripheral membrane protein</topology>
        <orientation evidence="5">Cytoplasmic side</orientation>
    </subcellularLocation>
</comment>
<dbReference type="GO" id="GO:0005198">
    <property type="term" value="F:structural molecule activity"/>
    <property type="evidence" value="ECO:0007669"/>
    <property type="project" value="InterPro"/>
</dbReference>
<dbReference type="CDD" id="cd06127">
    <property type="entry name" value="DEDDh"/>
    <property type="match status" value="1"/>
</dbReference>
<protein>
    <submittedName>
        <fullName evidence="7">DNA polymerase III subunit epsilon</fullName>
    </submittedName>
</protein>
<name>A0A066Z7D0_9ACTN</name>
<dbReference type="HOGENOM" id="CLU_047806_5_0_11"/>
<organism evidence="7 8">
    <name type="scientific">Kitasatospora cheerisanensis KCTC 2395</name>
    <dbReference type="NCBI Taxonomy" id="1348663"/>
    <lineage>
        <taxon>Bacteria</taxon>
        <taxon>Bacillati</taxon>
        <taxon>Actinomycetota</taxon>
        <taxon>Actinomycetes</taxon>
        <taxon>Kitasatosporales</taxon>
        <taxon>Streptomycetaceae</taxon>
        <taxon>Kitasatospora</taxon>
    </lineage>
</organism>
<dbReference type="Gene3D" id="3.30.420.10">
    <property type="entry name" value="Ribonuclease H-like superfamily/Ribonuclease H"/>
    <property type="match status" value="1"/>
</dbReference>
<gene>
    <name evidence="7" type="ORF">KCH_20330</name>
</gene>
<evidence type="ECO:0000256" key="4">
    <source>
        <dbReference type="ARBA" id="ARBA00023136"/>
    </source>
</evidence>
<keyword evidence="1" id="KW-0540">Nuclease</keyword>
<evidence type="ECO:0000256" key="2">
    <source>
        <dbReference type="ARBA" id="ARBA00022801"/>
    </source>
</evidence>
<dbReference type="NCBIfam" id="NF005927">
    <property type="entry name" value="PRK07942.1"/>
    <property type="match status" value="1"/>
</dbReference>
<proteinExistence type="predicted"/>
<dbReference type="Proteomes" id="UP000027178">
    <property type="component" value="Unassembled WGS sequence"/>
</dbReference>
<dbReference type="eggNOG" id="COG0847">
    <property type="taxonomic scope" value="Bacteria"/>
</dbReference>
<dbReference type="Pfam" id="PF00929">
    <property type="entry name" value="RNase_T"/>
    <property type="match status" value="1"/>
</dbReference>
<dbReference type="AlphaFoldDB" id="A0A066Z7D0"/>
<keyword evidence="2" id="KW-0378">Hydrolase</keyword>
<dbReference type="GO" id="GO:0007155">
    <property type="term" value="P:cell adhesion"/>
    <property type="evidence" value="ECO:0007669"/>
    <property type="project" value="InterPro"/>
</dbReference>
<evidence type="ECO:0000256" key="1">
    <source>
        <dbReference type="ARBA" id="ARBA00022722"/>
    </source>
</evidence>
<evidence type="ECO:0000313" key="8">
    <source>
        <dbReference type="Proteomes" id="UP000027178"/>
    </source>
</evidence>
<dbReference type="PANTHER" id="PTHR30231">
    <property type="entry name" value="DNA POLYMERASE III SUBUNIT EPSILON"/>
    <property type="match status" value="1"/>
</dbReference>
<dbReference type="SUPFAM" id="SSF53098">
    <property type="entry name" value="Ribonuclease H-like"/>
    <property type="match status" value="1"/>
</dbReference>
<keyword evidence="4" id="KW-0472">Membrane</keyword>
<dbReference type="PATRIC" id="fig|1348663.4.peg.1961"/>
<dbReference type="InterPro" id="IPR013520">
    <property type="entry name" value="Ribonucl_H"/>
</dbReference>